<evidence type="ECO:0000313" key="3">
    <source>
        <dbReference type="Proteomes" id="UP001054889"/>
    </source>
</evidence>
<feature type="compositionally biased region" description="Low complexity" evidence="1">
    <location>
        <begin position="34"/>
        <end position="43"/>
    </location>
</feature>
<feature type="region of interest" description="Disordered" evidence="1">
    <location>
        <begin position="1"/>
        <end position="94"/>
    </location>
</feature>
<dbReference type="AlphaFoldDB" id="A0AAV5DC32"/>
<organism evidence="2 3">
    <name type="scientific">Eleusine coracana subsp. coracana</name>
    <dbReference type="NCBI Taxonomy" id="191504"/>
    <lineage>
        <taxon>Eukaryota</taxon>
        <taxon>Viridiplantae</taxon>
        <taxon>Streptophyta</taxon>
        <taxon>Embryophyta</taxon>
        <taxon>Tracheophyta</taxon>
        <taxon>Spermatophyta</taxon>
        <taxon>Magnoliopsida</taxon>
        <taxon>Liliopsida</taxon>
        <taxon>Poales</taxon>
        <taxon>Poaceae</taxon>
        <taxon>PACMAD clade</taxon>
        <taxon>Chloridoideae</taxon>
        <taxon>Cynodonteae</taxon>
        <taxon>Eleusininae</taxon>
        <taxon>Eleusine</taxon>
    </lineage>
</organism>
<reference evidence="2" key="1">
    <citation type="journal article" date="2018" name="DNA Res.">
        <title>Multiple hybrid de novo genome assembly of finger millet, an orphan allotetraploid crop.</title>
        <authorList>
            <person name="Hatakeyama M."/>
            <person name="Aluri S."/>
            <person name="Balachadran M.T."/>
            <person name="Sivarajan S.R."/>
            <person name="Patrignani A."/>
            <person name="Gruter S."/>
            <person name="Poveda L."/>
            <person name="Shimizu-Inatsugi R."/>
            <person name="Baeten J."/>
            <person name="Francoijs K.J."/>
            <person name="Nataraja K.N."/>
            <person name="Reddy Y.A.N."/>
            <person name="Phadnis S."/>
            <person name="Ravikumar R.L."/>
            <person name="Schlapbach R."/>
            <person name="Sreeman S.M."/>
            <person name="Shimizu K.K."/>
        </authorList>
    </citation>
    <scope>NUCLEOTIDE SEQUENCE</scope>
</reference>
<accession>A0AAV5DC32</accession>
<gene>
    <name evidence="2" type="primary">ga25363</name>
    <name evidence="2" type="ORF">PR202_ga25363</name>
</gene>
<dbReference type="EMBL" id="BQKI01000014">
    <property type="protein sequence ID" value="GJN07525.1"/>
    <property type="molecule type" value="Genomic_DNA"/>
</dbReference>
<proteinExistence type="predicted"/>
<keyword evidence="3" id="KW-1185">Reference proteome</keyword>
<name>A0AAV5DC32_ELECO</name>
<reference evidence="2" key="2">
    <citation type="submission" date="2021-12" db="EMBL/GenBank/DDBJ databases">
        <title>Resequencing data analysis of finger millet.</title>
        <authorList>
            <person name="Hatakeyama M."/>
            <person name="Aluri S."/>
            <person name="Balachadran M.T."/>
            <person name="Sivarajan S.R."/>
            <person name="Poveda L."/>
            <person name="Shimizu-Inatsugi R."/>
            <person name="Schlapbach R."/>
            <person name="Sreeman S.M."/>
            <person name="Shimizu K.K."/>
        </authorList>
    </citation>
    <scope>NUCLEOTIDE SEQUENCE</scope>
</reference>
<protein>
    <submittedName>
        <fullName evidence="2">Uncharacterized protein</fullName>
    </submittedName>
</protein>
<sequence>MVESAHRQPLAPPHQTDGGGPAASSRDRRRAVEVVRLARGVAAPGRGRMAGQRRCRAGSREDGGTASRGSHPCRRVRPDLASTSPDPSTRRPAS</sequence>
<dbReference type="Proteomes" id="UP001054889">
    <property type="component" value="Unassembled WGS sequence"/>
</dbReference>
<evidence type="ECO:0000313" key="2">
    <source>
        <dbReference type="EMBL" id="GJN07525.1"/>
    </source>
</evidence>
<comment type="caution">
    <text evidence="2">The sequence shown here is derived from an EMBL/GenBank/DDBJ whole genome shotgun (WGS) entry which is preliminary data.</text>
</comment>
<evidence type="ECO:0000256" key="1">
    <source>
        <dbReference type="SAM" id="MobiDB-lite"/>
    </source>
</evidence>